<proteinExistence type="predicted"/>
<sequence length="62" mass="6925">MATAEDVSASGLSRTFSDASRLNESTSRERLSFRLVLSQNSWRVSLRKESSFLDDLQAISTL</sequence>
<feature type="region of interest" description="Disordered" evidence="1">
    <location>
        <begin position="1"/>
        <end position="28"/>
    </location>
</feature>
<dbReference type="EMBL" id="ANOG01001004">
    <property type="protein sequence ID" value="EMI16050.1"/>
    <property type="molecule type" value="Genomic_DNA"/>
</dbReference>
<reference evidence="2 3" key="1">
    <citation type="journal article" date="2013" name="Mar. Genomics">
        <title>Expression of sulfatases in Rhodopirellula baltica and the diversity of sulfatases in the genus Rhodopirellula.</title>
        <authorList>
            <person name="Wegner C.E."/>
            <person name="Richter-Heitmann T."/>
            <person name="Klindworth A."/>
            <person name="Klockow C."/>
            <person name="Richter M."/>
            <person name="Achstetter T."/>
            <person name="Glockner F.O."/>
            <person name="Harder J."/>
        </authorList>
    </citation>
    <scope>NUCLEOTIDE SEQUENCE [LARGE SCALE GENOMIC DNA]</scope>
    <source>
        <strain evidence="2 3">SM1</strain>
    </source>
</reference>
<comment type="caution">
    <text evidence="2">The sequence shown here is derived from an EMBL/GenBank/DDBJ whole genome shotgun (WGS) entry which is preliminary data.</text>
</comment>
<dbReference type="Proteomes" id="UP000011991">
    <property type="component" value="Unassembled WGS sequence"/>
</dbReference>
<keyword evidence="3" id="KW-1185">Reference proteome</keyword>
<gene>
    <name evidence="2" type="ORF">RMSM_07037</name>
</gene>
<dbReference type="AlphaFoldDB" id="M5R9J7"/>
<accession>M5R9J7</accession>
<organism evidence="2 3">
    <name type="scientific">Rhodopirellula maiorica SM1</name>
    <dbReference type="NCBI Taxonomy" id="1265738"/>
    <lineage>
        <taxon>Bacteria</taxon>
        <taxon>Pseudomonadati</taxon>
        <taxon>Planctomycetota</taxon>
        <taxon>Planctomycetia</taxon>
        <taxon>Pirellulales</taxon>
        <taxon>Pirellulaceae</taxon>
        <taxon>Novipirellula</taxon>
    </lineage>
</organism>
<evidence type="ECO:0000256" key="1">
    <source>
        <dbReference type="SAM" id="MobiDB-lite"/>
    </source>
</evidence>
<evidence type="ECO:0000313" key="3">
    <source>
        <dbReference type="Proteomes" id="UP000011991"/>
    </source>
</evidence>
<evidence type="ECO:0000313" key="2">
    <source>
        <dbReference type="EMBL" id="EMI16050.1"/>
    </source>
</evidence>
<feature type="compositionally biased region" description="Polar residues" evidence="1">
    <location>
        <begin position="10"/>
        <end position="25"/>
    </location>
</feature>
<protein>
    <submittedName>
        <fullName evidence="2">Uncharacterized protein</fullName>
    </submittedName>
</protein>
<name>M5R9J7_9BACT</name>